<evidence type="ECO:0000313" key="5">
    <source>
        <dbReference type="EMBL" id="CAA6822426.1"/>
    </source>
</evidence>
<evidence type="ECO:0000256" key="2">
    <source>
        <dbReference type="PIRSR" id="PIRSR640198-2"/>
    </source>
</evidence>
<sequence length="276" mass="31203">MKTQYYNETPSPTLASLFEKADALKEQIDKLKDTDSNLWATILQKLKIDWTYNSNSIEGSTLSRGDTHFFLTEGLTVEGKPFKDFLDAKNHLEAIDYLYDIVSSQRRISEGVIKELNALILAGISYTNAQDEKGNATRKRATPGEYKKQPNHLLLPSGEIHQYVEPIHVQAQMQKLVEWMEKSSETLHPIFVASIVHYNLVRIHAFDDGNGRGARILMNLILMNKGFFPAVLKSEKKRKYLAGLQEADSGDIVPFITFVTLELIETLESVLSDLNA</sequence>
<dbReference type="EMBL" id="CACVAU010000064">
    <property type="protein sequence ID" value="CAA6822426.1"/>
    <property type="molecule type" value="Genomic_DNA"/>
</dbReference>
<dbReference type="AlphaFoldDB" id="A0A6S6U4J7"/>
<dbReference type="Gene3D" id="1.10.3290.10">
    <property type="entry name" value="Fido-like domain"/>
    <property type="match status" value="1"/>
</dbReference>
<dbReference type="InterPro" id="IPR036597">
    <property type="entry name" value="Fido-like_dom_sf"/>
</dbReference>
<proteinExistence type="predicted"/>
<dbReference type="PROSITE" id="PS51459">
    <property type="entry name" value="FIDO"/>
    <property type="match status" value="1"/>
</dbReference>
<dbReference type="GO" id="GO:0005524">
    <property type="term" value="F:ATP binding"/>
    <property type="evidence" value="ECO:0007669"/>
    <property type="project" value="UniProtKB-KW"/>
</dbReference>
<reference evidence="5" key="1">
    <citation type="submission" date="2020-01" db="EMBL/GenBank/DDBJ databases">
        <authorList>
            <person name="Meier V. D."/>
            <person name="Meier V D."/>
        </authorList>
    </citation>
    <scope>NUCLEOTIDE SEQUENCE</scope>
    <source>
        <strain evidence="5">HLG_WM_MAG_05</strain>
    </source>
</reference>
<accession>A0A6S6U4J7</accession>
<gene>
    <name evidence="5" type="ORF">HELGO_WM5700</name>
</gene>
<feature type="binding site" evidence="2">
    <location>
        <begin position="208"/>
        <end position="215"/>
    </location>
    <ligand>
        <name>ATP</name>
        <dbReference type="ChEBI" id="CHEBI:30616"/>
    </ligand>
</feature>
<name>A0A6S6U4J7_9BACT</name>
<feature type="site" description="Important for autoinhibition of adenylyltransferase activity" evidence="3">
    <location>
        <position position="58"/>
    </location>
</feature>
<keyword evidence="2" id="KW-0067">ATP-binding</keyword>
<dbReference type="PANTHER" id="PTHR13504:SF38">
    <property type="entry name" value="FIDO DOMAIN-CONTAINING PROTEIN"/>
    <property type="match status" value="1"/>
</dbReference>
<dbReference type="InterPro" id="IPR003812">
    <property type="entry name" value="Fido"/>
</dbReference>
<evidence type="ECO:0000259" key="4">
    <source>
        <dbReference type="PROSITE" id="PS51459"/>
    </source>
</evidence>
<evidence type="ECO:0000256" key="1">
    <source>
        <dbReference type="PIRSR" id="PIRSR640198-1"/>
    </source>
</evidence>
<keyword evidence="2" id="KW-0547">Nucleotide-binding</keyword>
<protein>
    <recommendedName>
        <fullName evidence="4">Fido domain-containing protein</fullName>
    </recommendedName>
</protein>
<dbReference type="Pfam" id="PF02661">
    <property type="entry name" value="Fic"/>
    <property type="match status" value="1"/>
</dbReference>
<evidence type="ECO:0000256" key="3">
    <source>
        <dbReference type="PIRSR" id="PIRSR640198-3"/>
    </source>
</evidence>
<dbReference type="PANTHER" id="PTHR13504">
    <property type="entry name" value="FIDO DOMAIN-CONTAINING PROTEIN DDB_G0283145"/>
    <property type="match status" value="1"/>
</dbReference>
<organism evidence="5">
    <name type="scientific">uncultured Sulfurovum sp</name>
    <dbReference type="NCBI Taxonomy" id="269237"/>
    <lineage>
        <taxon>Bacteria</taxon>
        <taxon>Pseudomonadati</taxon>
        <taxon>Campylobacterota</taxon>
        <taxon>Epsilonproteobacteria</taxon>
        <taxon>Campylobacterales</taxon>
        <taxon>Sulfurovaceae</taxon>
        <taxon>Sulfurovum</taxon>
        <taxon>environmental samples</taxon>
    </lineage>
</organism>
<dbReference type="InterPro" id="IPR040198">
    <property type="entry name" value="Fido_containing"/>
</dbReference>
<feature type="active site" evidence="1">
    <location>
        <position position="204"/>
    </location>
</feature>
<feature type="domain" description="Fido" evidence="4">
    <location>
        <begin position="108"/>
        <end position="261"/>
    </location>
</feature>
<dbReference type="SUPFAM" id="SSF140931">
    <property type="entry name" value="Fic-like"/>
    <property type="match status" value="1"/>
</dbReference>